<dbReference type="InterPro" id="IPR000682">
    <property type="entry name" value="PCMT"/>
</dbReference>
<dbReference type="Pfam" id="PF14028">
    <property type="entry name" value="Lant_dehydr_C"/>
    <property type="match status" value="1"/>
</dbReference>
<dbReference type="InterPro" id="IPR027573">
    <property type="entry name" value="Methyltran_FxLD"/>
</dbReference>
<dbReference type="PANTHER" id="PTHR11579">
    <property type="entry name" value="PROTEIN-L-ISOASPARTATE O-METHYLTRANSFERASE"/>
    <property type="match status" value="1"/>
</dbReference>
<dbReference type="Proteomes" id="UP000477722">
    <property type="component" value="Unassembled WGS sequence"/>
</dbReference>
<comment type="similarity">
    <text evidence="2">Belongs to the methyltransferase superfamily. L-isoaspartyl/D-aspartyl protein methyltransferase family.</text>
</comment>
<evidence type="ECO:0000256" key="4">
    <source>
        <dbReference type="ARBA" id="ARBA00013346"/>
    </source>
</evidence>
<name>A0A6G4WNI8_9ACTN</name>
<proteinExistence type="inferred from homology"/>
<dbReference type="GO" id="GO:0004719">
    <property type="term" value="F:protein-L-isoaspartate (D-aspartate) O-methyltransferase activity"/>
    <property type="evidence" value="ECO:0007669"/>
    <property type="project" value="UniProtKB-EC"/>
</dbReference>
<organism evidence="13 14">
    <name type="scientific">Streptomyces boncukensis</name>
    <dbReference type="NCBI Taxonomy" id="2711219"/>
    <lineage>
        <taxon>Bacteria</taxon>
        <taxon>Bacillati</taxon>
        <taxon>Actinomycetota</taxon>
        <taxon>Actinomycetes</taxon>
        <taxon>Kitasatosporales</taxon>
        <taxon>Streptomycetaceae</taxon>
        <taxon>Streptomyces</taxon>
    </lineage>
</organism>
<keyword evidence="7 13" id="KW-0808">Transferase</keyword>
<dbReference type="InterPro" id="IPR023809">
    <property type="entry name" value="Thiopep_bacteriocin_synth_dom"/>
</dbReference>
<evidence type="ECO:0000256" key="3">
    <source>
        <dbReference type="ARBA" id="ARBA00011890"/>
    </source>
</evidence>
<dbReference type="EMBL" id="JAAKZZ010000001">
    <property type="protein sequence ID" value="NGO66836.1"/>
    <property type="molecule type" value="Genomic_DNA"/>
</dbReference>
<evidence type="ECO:0000256" key="7">
    <source>
        <dbReference type="ARBA" id="ARBA00022679"/>
    </source>
</evidence>
<keyword evidence="5" id="KW-0963">Cytoplasm</keyword>
<dbReference type="GO" id="GO:0005737">
    <property type="term" value="C:cytoplasm"/>
    <property type="evidence" value="ECO:0007669"/>
    <property type="project" value="UniProtKB-SubCell"/>
</dbReference>
<dbReference type="NCBIfam" id="TIGR04364">
    <property type="entry name" value="methyltran_FxLD"/>
    <property type="match status" value="1"/>
</dbReference>
<evidence type="ECO:0000256" key="9">
    <source>
        <dbReference type="ARBA" id="ARBA00030757"/>
    </source>
</evidence>
<dbReference type="GO" id="GO:0032259">
    <property type="term" value="P:methylation"/>
    <property type="evidence" value="ECO:0007669"/>
    <property type="project" value="UniProtKB-KW"/>
</dbReference>
<dbReference type="Gene3D" id="3.40.50.150">
    <property type="entry name" value="Vaccinia Virus protein VP39"/>
    <property type="match status" value="1"/>
</dbReference>
<accession>A0A6G4WNI8</accession>
<evidence type="ECO:0000313" key="14">
    <source>
        <dbReference type="Proteomes" id="UP000477722"/>
    </source>
</evidence>
<evidence type="ECO:0000313" key="13">
    <source>
        <dbReference type="EMBL" id="NGO66836.1"/>
    </source>
</evidence>
<feature type="domain" description="Thiopeptide-type bacteriocin biosynthesis" evidence="12">
    <location>
        <begin position="12"/>
        <end position="259"/>
    </location>
</feature>
<reference evidence="13 14" key="1">
    <citation type="submission" date="2020-02" db="EMBL/GenBank/DDBJ databases">
        <title>Whole-genome analyses of novel actinobacteria.</title>
        <authorList>
            <person name="Sahin N."/>
            <person name="Tatar D."/>
        </authorList>
    </citation>
    <scope>NUCLEOTIDE SEQUENCE [LARGE SCALE GENOMIC DNA]</scope>
    <source>
        <strain evidence="13 14">SB3404</strain>
    </source>
</reference>
<protein>
    <recommendedName>
        <fullName evidence="4">Protein-L-isoaspartate O-methyltransferase</fullName>
        <ecNumber evidence="3">2.1.1.77</ecNumber>
    </recommendedName>
    <alternativeName>
        <fullName evidence="11">L-isoaspartyl protein carboxyl methyltransferase</fullName>
    </alternativeName>
    <alternativeName>
        <fullName evidence="9">Protein L-isoaspartyl methyltransferase</fullName>
    </alternativeName>
    <alternativeName>
        <fullName evidence="10">Protein-beta-aspartate methyltransferase</fullName>
    </alternativeName>
</protein>
<sequence>MPVTSDDPTPAWRQINLSSDTWQDAERLAVQHILPLLAQAEDDGAITSWWFIRKRETWRLRLQPTPGRDEDTAALLAQMTEAPDLRAHAEDVVYEPETYRFGGKPAMEIAHRLFHADSRRILAHLAHARGGPDHRREIGLRLATRMMQAAGQDFYEQGDIWTAVAEHRAADTRTPSAPTLAGVQMLITAAEDSPGSPLTQTPAWPAAYEGAGVALADLAGHGSLTRGIRAVLTDHLLFAFNRLGISAEHQAAIAHAASRIIFHREPVSGTVPRSSDVAIAQPTTVRPVTMDTTPAPTTDPRALRDALVAKIDSLGTFRTEAVKNAFRTIPRHLFLPEVDLATAYAPKQVVTKRAADGTAVSSASSPNIVATMLEQLDVAPGQRVLEIGAATGINAALLAELVGENGQVVTIELDDDLAEGARAHLTEAGYEHVTVLCRDGALGDPDRAPFDRIIVTAGAWDIPAAWWSQLAPGGRIVVPLRLHGSGLTRSIAFTRTEDDRMVSTNVAVCGFVPLRGAAEMGEIHVRLAEDAILKIDAEDQPDQSALAGVLTYPAHQQWTGIHVRHDEQAAHLDLWLASIDSGLSFGKLSVGPAARDLGLAAPALRWSGAAMYDGGTFAYLTARPVSDDADELGITANGPDADKLTEQVSDLLHRWSQERPAQPLITAYPAAAGDDQLGDGARVTRPDTRLTIGW</sequence>
<evidence type="ECO:0000256" key="10">
    <source>
        <dbReference type="ARBA" id="ARBA00031323"/>
    </source>
</evidence>
<dbReference type="PANTHER" id="PTHR11579:SF0">
    <property type="entry name" value="PROTEIN-L-ISOASPARTATE(D-ASPARTATE) O-METHYLTRANSFERASE"/>
    <property type="match status" value="1"/>
</dbReference>
<comment type="caution">
    <text evidence="13">The sequence shown here is derived from an EMBL/GenBank/DDBJ whole genome shotgun (WGS) entry which is preliminary data.</text>
</comment>
<dbReference type="EC" id="2.1.1.77" evidence="3"/>
<dbReference type="NCBIfam" id="TIGR03891">
    <property type="entry name" value="thiopep_ocin"/>
    <property type="match status" value="1"/>
</dbReference>
<dbReference type="Pfam" id="PF01135">
    <property type="entry name" value="PCMT"/>
    <property type="match status" value="1"/>
</dbReference>
<keyword evidence="6 13" id="KW-0489">Methyltransferase</keyword>
<evidence type="ECO:0000256" key="8">
    <source>
        <dbReference type="ARBA" id="ARBA00022691"/>
    </source>
</evidence>
<dbReference type="AlphaFoldDB" id="A0A6G4WNI8"/>
<keyword evidence="14" id="KW-1185">Reference proteome</keyword>
<gene>
    <name evidence="13" type="primary">fxlM</name>
    <name evidence="13" type="ORF">G5C65_00350</name>
</gene>
<evidence type="ECO:0000259" key="12">
    <source>
        <dbReference type="Pfam" id="PF14028"/>
    </source>
</evidence>
<evidence type="ECO:0000256" key="11">
    <source>
        <dbReference type="ARBA" id="ARBA00031350"/>
    </source>
</evidence>
<evidence type="ECO:0000256" key="2">
    <source>
        <dbReference type="ARBA" id="ARBA00005369"/>
    </source>
</evidence>
<comment type="subcellular location">
    <subcellularLocation>
        <location evidence="1">Cytoplasm</location>
    </subcellularLocation>
</comment>
<dbReference type="SUPFAM" id="SSF53335">
    <property type="entry name" value="S-adenosyl-L-methionine-dependent methyltransferases"/>
    <property type="match status" value="1"/>
</dbReference>
<evidence type="ECO:0000256" key="5">
    <source>
        <dbReference type="ARBA" id="ARBA00022490"/>
    </source>
</evidence>
<evidence type="ECO:0000256" key="1">
    <source>
        <dbReference type="ARBA" id="ARBA00004496"/>
    </source>
</evidence>
<evidence type="ECO:0000256" key="6">
    <source>
        <dbReference type="ARBA" id="ARBA00022603"/>
    </source>
</evidence>
<keyword evidence="8" id="KW-0949">S-adenosyl-L-methionine</keyword>
<dbReference type="CDD" id="cd02440">
    <property type="entry name" value="AdoMet_MTases"/>
    <property type="match status" value="1"/>
</dbReference>
<dbReference type="InterPro" id="IPR029063">
    <property type="entry name" value="SAM-dependent_MTases_sf"/>
</dbReference>